<gene>
    <name evidence="10" type="ORF">DX116_11335</name>
</gene>
<keyword evidence="4" id="KW-1003">Cell membrane</keyword>
<dbReference type="PANTHER" id="PTHR42929">
    <property type="entry name" value="INNER MEMBRANE ABC TRANSPORTER PERMEASE PROTEIN YDCU-RELATED-RELATED"/>
    <property type="match status" value="1"/>
</dbReference>
<comment type="caution">
    <text evidence="10">The sequence shown here is derived from an EMBL/GenBank/DDBJ whole genome shotgun (WGS) entry which is preliminary data.</text>
</comment>
<dbReference type="RefSeq" id="WP_119704385.1">
    <property type="nucleotide sequence ID" value="NZ_JBHSOI010000002.1"/>
</dbReference>
<keyword evidence="7 8" id="KW-0472">Membrane</keyword>
<dbReference type="EMBL" id="QUBR01000002">
    <property type="protein sequence ID" value="REK69786.1"/>
    <property type="molecule type" value="Genomic_DNA"/>
</dbReference>
<dbReference type="OrthoDB" id="9808619at2"/>
<dbReference type="Pfam" id="PF00528">
    <property type="entry name" value="BPD_transp_1"/>
    <property type="match status" value="1"/>
</dbReference>
<keyword evidence="6 8" id="KW-1133">Transmembrane helix</keyword>
<feature type="transmembrane region" description="Helical" evidence="8">
    <location>
        <begin position="279"/>
        <end position="301"/>
    </location>
</feature>
<comment type="subcellular location">
    <subcellularLocation>
        <location evidence="1 8">Cell membrane</location>
        <topology evidence="1 8">Multi-pass membrane protein</topology>
    </subcellularLocation>
</comment>
<sequence>MTSTAGVPPVSTDDTTAAKPRGRKLTGYWLILPGAVWLLLFFVIPFYSLVASSLFDPKGSVLTGYEMTWHVGNYVDAFNQYKGQLGRSLLYAGLATLTCLVVGYVLAYAIAFKAGRWKNLMLVLVIAPFFTSFLLRTLSWKLILADDGWVVGVAQAIHLTDVLNIIGLTTTDDRLLATPFAVIAGLTYNFLPFMVLPLYASLEKVDIRLIEAAGDLYASPMRGFFKVTFPLSLPGVVAGTLLTFIPAAGDYVNAQLLGSTNTKMIGNSIQSLFTTQGDYATAGALSVILMVIIVAAVMAYVRTAGTEELV</sequence>
<organism evidence="10 11">
    <name type="scientific">Aeromicrobium endophyticum</name>
    <dbReference type="NCBI Taxonomy" id="2292704"/>
    <lineage>
        <taxon>Bacteria</taxon>
        <taxon>Bacillati</taxon>
        <taxon>Actinomycetota</taxon>
        <taxon>Actinomycetes</taxon>
        <taxon>Propionibacteriales</taxon>
        <taxon>Nocardioidaceae</taxon>
        <taxon>Aeromicrobium</taxon>
    </lineage>
</organism>
<dbReference type="GO" id="GO:0005886">
    <property type="term" value="C:plasma membrane"/>
    <property type="evidence" value="ECO:0007669"/>
    <property type="project" value="UniProtKB-SubCell"/>
</dbReference>
<protein>
    <submittedName>
        <fullName evidence="10">ABC transporter permease</fullName>
    </submittedName>
</protein>
<feature type="domain" description="ABC transmembrane type-1" evidence="9">
    <location>
        <begin position="85"/>
        <end position="300"/>
    </location>
</feature>
<evidence type="ECO:0000256" key="1">
    <source>
        <dbReference type="ARBA" id="ARBA00004651"/>
    </source>
</evidence>
<dbReference type="InterPro" id="IPR000515">
    <property type="entry name" value="MetI-like"/>
</dbReference>
<reference evidence="10 11" key="1">
    <citation type="submission" date="2018-08" db="EMBL/GenBank/DDBJ databases">
        <title>Aeromicrobium sp. M2KJ-4, whole genome shotgun sequence.</title>
        <authorList>
            <person name="Tuo L."/>
        </authorList>
    </citation>
    <scope>NUCLEOTIDE SEQUENCE [LARGE SCALE GENOMIC DNA]</scope>
    <source>
        <strain evidence="10 11">M2KJ-4</strain>
    </source>
</reference>
<evidence type="ECO:0000313" key="11">
    <source>
        <dbReference type="Proteomes" id="UP000265581"/>
    </source>
</evidence>
<dbReference type="GO" id="GO:0055085">
    <property type="term" value="P:transmembrane transport"/>
    <property type="evidence" value="ECO:0007669"/>
    <property type="project" value="InterPro"/>
</dbReference>
<dbReference type="SUPFAM" id="SSF161098">
    <property type="entry name" value="MetI-like"/>
    <property type="match status" value="1"/>
</dbReference>
<evidence type="ECO:0000256" key="7">
    <source>
        <dbReference type="ARBA" id="ARBA00023136"/>
    </source>
</evidence>
<evidence type="ECO:0000256" key="3">
    <source>
        <dbReference type="ARBA" id="ARBA00022448"/>
    </source>
</evidence>
<dbReference type="PROSITE" id="PS50928">
    <property type="entry name" value="ABC_TM1"/>
    <property type="match status" value="1"/>
</dbReference>
<keyword evidence="5 8" id="KW-0812">Transmembrane</keyword>
<name>A0A371P345_9ACTN</name>
<dbReference type="PANTHER" id="PTHR42929:SF1">
    <property type="entry name" value="INNER MEMBRANE ABC TRANSPORTER PERMEASE PROTEIN YDCU-RELATED"/>
    <property type="match status" value="1"/>
</dbReference>
<evidence type="ECO:0000259" key="9">
    <source>
        <dbReference type="PROSITE" id="PS50928"/>
    </source>
</evidence>
<evidence type="ECO:0000313" key="10">
    <source>
        <dbReference type="EMBL" id="REK69786.1"/>
    </source>
</evidence>
<evidence type="ECO:0000256" key="2">
    <source>
        <dbReference type="ARBA" id="ARBA00007069"/>
    </source>
</evidence>
<evidence type="ECO:0000256" key="5">
    <source>
        <dbReference type="ARBA" id="ARBA00022692"/>
    </source>
</evidence>
<accession>A0A371P345</accession>
<feature type="transmembrane region" description="Helical" evidence="8">
    <location>
        <begin position="180"/>
        <end position="202"/>
    </location>
</feature>
<evidence type="ECO:0000256" key="4">
    <source>
        <dbReference type="ARBA" id="ARBA00022475"/>
    </source>
</evidence>
<proteinExistence type="inferred from homology"/>
<feature type="transmembrane region" description="Helical" evidence="8">
    <location>
        <begin position="119"/>
        <end position="138"/>
    </location>
</feature>
<feature type="transmembrane region" description="Helical" evidence="8">
    <location>
        <begin position="223"/>
        <end position="245"/>
    </location>
</feature>
<dbReference type="InterPro" id="IPR035906">
    <property type="entry name" value="MetI-like_sf"/>
</dbReference>
<keyword evidence="11" id="KW-1185">Reference proteome</keyword>
<feature type="transmembrane region" description="Helical" evidence="8">
    <location>
        <begin position="28"/>
        <end position="50"/>
    </location>
</feature>
<keyword evidence="3 8" id="KW-0813">Transport</keyword>
<dbReference type="Gene3D" id="1.10.3720.10">
    <property type="entry name" value="MetI-like"/>
    <property type="match status" value="1"/>
</dbReference>
<dbReference type="Proteomes" id="UP000265581">
    <property type="component" value="Unassembled WGS sequence"/>
</dbReference>
<dbReference type="AlphaFoldDB" id="A0A371P345"/>
<evidence type="ECO:0000256" key="8">
    <source>
        <dbReference type="RuleBase" id="RU363032"/>
    </source>
</evidence>
<comment type="similarity">
    <text evidence="2">Belongs to the binding-protein-dependent transport system permease family. CysTW subfamily.</text>
</comment>
<feature type="transmembrane region" description="Helical" evidence="8">
    <location>
        <begin position="89"/>
        <end position="112"/>
    </location>
</feature>
<dbReference type="CDD" id="cd06261">
    <property type="entry name" value="TM_PBP2"/>
    <property type="match status" value="1"/>
</dbReference>
<evidence type="ECO:0000256" key="6">
    <source>
        <dbReference type="ARBA" id="ARBA00022989"/>
    </source>
</evidence>